<reference evidence="10 11" key="1">
    <citation type="submission" date="2015-09" db="EMBL/GenBank/DDBJ databases">
        <title>Draft genome of the scarab beetle Oryctes borbonicus.</title>
        <authorList>
            <person name="Meyer J.M."/>
            <person name="Markov G.V."/>
            <person name="Baskaran P."/>
            <person name="Herrmann M."/>
            <person name="Sommer R.J."/>
            <person name="Roedelsperger C."/>
        </authorList>
    </citation>
    <scope>NUCLEOTIDE SEQUENCE [LARGE SCALE GENOMIC DNA]</scope>
    <source>
        <strain evidence="10">OB123</strain>
        <tissue evidence="10">Whole animal</tissue>
    </source>
</reference>
<dbReference type="OrthoDB" id="5789657at2759"/>
<keyword evidence="6" id="KW-1133">Transmembrane helix</keyword>
<keyword evidence="3" id="KW-0812">Transmembrane</keyword>
<sequence>NNKIESFDEEVFKLPENISELYLSDNLLKDLPWNEFKNVSDLKVLDLRYNNFEMIGKPLNDMIVKDVDVYLEGNPINCDCFVRPFKRYLSGQLKIKELYKTLKCINPPHLRKEAIFITDEDRLNCPANVNTTRLMHNQPGDYDVTPDLTYREFKVKEKKLKMRWRVVKNDDIADTYVVIRNIKNPSLYIYETMLPYTQRSFELNNTLTSKLQATGRKYHVCIIALDSKASVKSLYQPQCRDITQSSSERVASSIVVMIITGLVAFLL</sequence>
<evidence type="ECO:0000256" key="2">
    <source>
        <dbReference type="ARBA" id="ARBA00022614"/>
    </source>
</evidence>
<evidence type="ECO:0000256" key="7">
    <source>
        <dbReference type="ARBA" id="ARBA00023136"/>
    </source>
</evidence>
<dbReference type="EMBL" id="LJIG01002770">
    <property type="protein sequence ID" value="KRT84170.1"/>
    <property type="molecule type" value="Genomic_DNA"/>
</dbReference>
<protein>
    <recommendedName>
        <fullName evidence="9">LRRCT domain-containing protein</fullName>
    </recommendedName>
</protein>
<dbReference type="InterPro" id="IPR032675">
    <property type="entry name" value="LRR_dom_sf"/>
</dbReference>
<keyword evidence="7" id="KW-0472">Membrane</keyword>
<keyword evidence="2" id="KW-0433">Leucine-rich repeat</keyword>
<comment type="subcellular location">
    <subcellularLocation>
        <location evidence="1">Membrane</location>
        <topology evidence="1">Single-pass membrane protein</topology>
    </subcellularLocation>
</comment>
<evidence type="ECO:0000313" key="11">
    <source>
        <dbReference type="Proteomes" id="UP000051574"/>
    </source>
</evidence>
<evidence type="ECO:0000256" key="3">
    <source>
        <dbReference type="ARBA" id="ARBA00022692"/>
    </source>
</evidence>
<evidence type="ECO:0000313" key="10">
    <source>
        <dbReference type="EMBL" id="KRT84170.1"/>
    </source>
</evidence>
<evidence type="ECO:0000256" key="6">
    <source>
        <dbReference type="ARBA" id="ARBA00022989"/>
    </source>
</evidence>
<dbReference type="SMART" id="SM00082">
    <property type="entry name" value="LRRCT"/>
    <property type="match status" value="1"/>
</dbReference>
<dbReference type="SUPFAM" id="SSF52058">
    <property type="entry name" value="L domain-like"/>
    <property type="match status" value="1"/>
</dbReference>
<dbReference type="Gene3D" id="3.80.10.10">
    <property type="entry name" value="Ribonuclease Inhibitor"/>
    <property type="match status" value="1"/>
</dbReference>
<proteinExistence type="predicted"/>
<feature type="non-terminal residue" evidence="10">
    <location>
        <position position="1"/>
    </location>
</feature>
<name>A0A0T6BA04_9SCAR</name>
<evidence type="ECO:0000259" key="9">
    <source>
        <dbReference type="SMART" id="SM00082"/>
    </source>
</evidence>
<keyword evidence="5" id="KW-0130">Cell adhesion</keyword>
<dbReference type="Proteomes" id="UP000051574">
    <property type="component" value="Unassembled WGS sequence"/>
</dbReference>
<dbReference type="PANTHER" id="PTHR22650">
    <property type="entry name" value="GLYCOPROTEIN IB BETA"/>
    <property type="match status" value="1"/>
</dbReference>
<evidence type="ECO:0000256" key="8">
    <source>
        <dbReference type="ARBA" id="ARBA00023157"/>
    </source>
</evidence>
<keyword evidence="4" id="KW-0732">Signal</keyword>
<evidence type="ECO:0000256" key="5">
    <source>
        <dbReference type="ARBA" id="ARBA00022889"/>
    </source>
</evidence>
<keyword evidence="8" id="KW-1015">Disulfide bond</keyword>
<dbReference type="InterPro" id="IPR052313">
    <property type="entry name" value="GPIb-IX-V_Complex"/>
</dbReference>
<gene>
    <name evidence="10" type="ORF">AMK59_2417</name>
</gene>
<dbReference type="GO" id="GO:0071944">
    <property type="term" value="C:cell periphery"/>
    <property type="evidence" value="ECO:0007669"/>
    <property type="project" value="UniProtKB-ARBA"/>
</dbReference>
<feature type="domain" description="LRRCT" evidence="9">
    <location>
        <begin position="74"/>
        <end position="126"/>
    </location>
</feature>
<dbReference type="PANTHER" id="PTHR22650:SF4">
    <property type="entry name" value="LEUCINE-RICH REPEAT AND TRANSMEMBRANE DOMAIN-CONTAINING PROTEIN 2-LIKE"/>
    <property type="match status" value="1"/>
</dbReference>
<dbReference type="Pfam" id="PF13855">
    <property type="entry name" value="LRR_8"/>
    <property type="match status" value="1"/>
</dbReference>
<accession>A0A0T6BA04</accession>
<keyword evidence="11" id="KW-1185">Reference proteome</keyword>
<comment type="caution">
    <text evidence="10">The sequence shown here is derived from an EMBL/GenBank/DDBJ whole genome shotgun (WGS) entry which is preliminary data.</text>
</comment>
<dbReference type="InterPro" id="IPR001611">
    <property type="entry name" value="Leu-rich_rpt"/>
</dbReference>
<evidence type="ECO:0000256" key="1">
    <source>
        <dbReference type="ARBA" id="ARBA00004167"/>
    </source>
</evidence>
<evidence type="ECO:0000256" key="4">
    <source>
        <dbReference type="ARBA" id="ARBA00022729"/>
    </source>
</evidence>
<dbReference type="AlphaFoldDB" id="A0A0T6BA04"/>
<organism evidence="10 11">
    <name type="scientific">Oryctes borbonicus</name>
    <dbReference type="NCBI Taxonomy" id="1629725"/>
    <lineage>
        <taxon>Eukaryota</taxon>
        <taxon>Metazoa</taxon>
        <taxon>Ecdysozoa</taxon>
        <taxon>Arthropoda</taxon>
        <taxon>Hexapoda</taxon>
        <taxon>Insecta</taxon>
        <taxon>Pterygota</taxon>
        <taxon>Neoptera</taxon>
        <taxon>Endopterygota</taxon>
        <taxon>Coleoptera</taxon>
        <taxon>Polyphaga</taxon>
        <taxon>Scarabaeiformia</taxon>
        <taxon>Scarabaeidae</taxon>
        <taxon>Dynastinae</taxon>
        <taxon>Oryctes</taxon>
    </lineage>
</organism>
<dbReference type="InterPro" id="IPR000483">
    <property type="entry name" value="Cys-rich_flank_reg_C"/>
</dbReference>